<dbReference type="PANTHER" id="PTHR48006:SF47">
    <property type="entry name" value="PHYTOSULFOKINE RECEPTOR 2-LIKE"/>
    <property type="match status" value="1"/>
</dbReference>
<comment type="caution">
    <text evidence="4">The sequence shown here is derived from an EMBL/GenBank/DDBJ whole genome shotgun (WGS) entry which is preliminary data.</text>
</comment>
<dbReference type="PROSITE" id="PS50011">
    <property type="entry name" value="PROTEIN_KINASE_DOM"/>
    <property type="match status" value="1"/>
</dbReference>
<keyword evidence="5" id="KW-1185">Reference proteome</keyword>
<keyword evidence="4" id="KW-0418">Kinase</keyword>
<protein>
    <submittedName>
        <fullName evidence="4">Receptor-like kinase</fullName>
    </submittedName>
</protein>
<dbReference type="Gene3D" id="3.30.200.20">
    <property type="entry name" value="Phosphorylase Kinase, domain 1"/>
    <property type="match status" value="1"/>
</dbReference>
<dbReference type="EMBL" id="JARAOO010000012">
    <property type="protein sequence ID" value="KAJ7949257.1"/>
    <property type="molecule type" value="Genomic_DNA"/>
</dbReference>
<dbReference type="GO" id="GO:0005524">
    <property type="term" value="F:ATP binding"/>
    <property type="evidence" value="ECO:0007669"/>
    <property type="project" value="InterPro"/>
</dbReference>
<dbReference type="SUPFAM" id="SSF56112">
    <property type="entry name" value="Protein kinase-like (PK-like)"/>
    <property type="match status" value="1"/>
</dbReference>
<keyword evidence="2" id="KW-1133">Transmembrane helix</keyword>
<dbReference type="KEGG" id="qsa:O6P43_029616"/>
<dbReference type="InterPro" id="IPR011009">
    <property type="entry name" value="Kinase-like_dom_sf"/>
</dbReference>
<keyword evidence="2" id="KW-0472">Membrane</keyword>
<feature type="transmembrane region" description="Helical" evidence="2">
    <location>
        <begin position="6"/>
        <end position="27"/>
    </location>
</feature>
<comment type="subcellular location">
    <subcellularLocation>
        <location evidence="1">Membrane</location>
        <topology evidence="1">Single-pass type I membrane protein</topology>
    </subcellularLocation>
</comment>
<evidence type="ECO:0000313" key="4">
    <source>
        <dbReference type="EMBL" id="KAJ7949257.1"/>
    </source>
</evidence>
<name>A0AAD7PBL7_QUISA</name>
<evidence type="ECO:0000313" key="5">
    <source>
        <dbReference type="Proteomes" id="UP001163823"/>
    </source>
</evidence>
<evidence type="ECO:0000259" key="3">
    <source>
        <dbReference type="PROSITE" id="PS50011"/>
    </source>
</evidence>
<dbReference type="GO" id="GO:0016020">
    <property type="term" value="C:membrane"/>
    <property type="evidence" value="ECO:0007669"/>
    <property type="project" value="UniProtKB-SubCell"/>
</dbReference>
<accession>A0AAD7PBL7</accession>
<dbReference type="InterPro" id="IPR051824">
    <property type="entry name" value="LRR_Rcpt-Like_S/T_Kinase"/>
</dbReference>
<keyword evidence="4" id="KW-0675">Receptor</keyword>
<dbReference type="PANTHER" id="PTHR48006">
    <property type="entry name" value="LEUCINE-RICH REPEAT-CONTAINING PROTEIN DDB_G0281931-RELATED"/>
    <property type="match status" value="1"/>
</dbReference>
<proteinExistence type="predicted"/>
<keyword evidence="4" id="KW-0808">Transferase</keyword>
<evidence type="ECO:0000256" key="2">
    <source>
        <dbReference type="SAM" id="Phobius"/>
    </source>
</evidence>
<dbReference type="AlphaFoldDB" id="A0AAD7PBL7"/>
<dbReference type="PROSITE" id="PS51257">
    <property type="entry name" value="PROKAR_LIPOPROTEIN"/>
    <property type="match status" value="1"/>
</dbReference>
<dbReference type="FunFam" id="3.30.200.20:FF:000745">
    <property type="entry name" value="Phytosulfokine receptor 2"/>
    <property type="match status" value="1"/>
</dbReference>
<feature type="domain" description="Protein kinase" evidence="3">
    <location>
        <begin position="85"/>
        <end position="208"/>
    </location>
</feature>
<gene>
    <name evidence="4" type="ORF">O6P43_029616</name>
</gene>
<organism evidence="4 5">
    <name type="scientific">Quillaja saponaria</name>
    <name type="common">Soap bark tree</name>
    <dbReference type="NCBI Taxonomy" id="32244"/>
    <lineage>
        <taxon>Eukaryota</taxon>
        <taxon>Viridiplantae</taxon>
        <taxon>Streptophyta</taxon>
        <taxon>Embryophyta</taxon>
        <taxon>Tracheophyta</taxon>
        <taxon>Spermatophyta</taxon>
        <taxon>Magnoliopsida</taxon>
        <taxon>eudicotyledons</taxon>
        <taxon>Gunneridae</taxon>
        <taxon>Pentapetalae</taxon>
        <taxon>rosids</taxon>
        <taxon>fabids</taxon>
        <taxon>Fabales</taxon>
        <taxon>Quillajaceae</taxon>
        <taxon>Quillaja</taxon>
    </lineage>
</organism>
<dbReference type="Proteomes" id="UP001163823">
    <property type="component" value="Chromosome 12"/>
</dbReference>
<dbReference type="InterPro" id="IPR001245">
    <property type="entry name" value="Ser-Thr/Tyr_kinase_cat_dom"/>
</dbReference>
<reference evidence="4" key="1">
    <citation type="journal article" date="2023" name="Science">
        <title>Elucidation of the pathway for biosynthesis of saponin adjuvants from the soapbark tree.</title>
        <authorList>
            <person name="Reed J."/>
            <person name="Orme A."/>
            <person name="El-Demerdash A."/>
            <person name="Owen C."/>
            <person name="Martin L.B.B."/>
            <person name="Misra R.C."/>
            <person name="Kikuchi S."/>
            <person name="Rejzek M."/>
            <person name="Martin A.C."/>
            <person name="Harkess A."/>
            <person name="Leebens-Mack J."/>
            <person name="Louveau T."/>
            <person name="Stephenson M.J."/>
            <person name="Osbourn A."/>
        </authorList>
    </citation>
    <scope>NUCLEOTIDE SEQUENCE</scope>
    <source>
        <strain evidence="4">S10</strain>
    </source>
</reference>
<dbReference type="InterPro" id="IPR000719">
    <property type="entry name" value="Prot_kinase_dom"/>
</dbReference>
<evidence type="ECO:0000256" key="1">
    <source>
        <dbReference type="ARBA" id="ARBA00004479"/>
    </source>
</evidence>
<sequence>MDTYIKAFLIAAPIFFVFTLTVAIIFFSCRRFMKPSHQTQTQPIQTRIGSTNSPEHNPNTIYKSFSFDLYSRISMADLTAATKNFSPDLIIGDSSFGLVYKGRLSNGVVVAVKKLHSNVFQGLREFRAEMETLGQLRHRNILPLVGYCESGNDRLLVYKFMERGNLDQWLHDTSSVKGKFLVLGYHYLGKRELRLYEGLLMGFNIYMG</sequence>
<keyword evidence="2" id="KW-0812">Transmembrane</keyword>
<dbReference type="GO" id="GO:0004672">
    <property type="term" value="F:protein kinase activity"/>
    <property type="evidence" value="ECO:0007669"/>
    <property type="project" value="InterPro"/>
</dbReference>
<dbReference type="Pfam" id="PF07714">
    <property type="entry name" value="PK_Tyr_Ser-Thr"/>
    <property type="match status" value="1"/>
</dbReference>